<reference evidence="1" key="2">
    <citation type="submission" date="2016-06" db="EMBL/GenBank/DDBJ databases">
        <title>The genome of a short-lived fish provides insights into sex chromosome evolution and the genetic control of aging.</title>
        <authorList>
            <person name="Reichwald K."/>
            <person name="Felder M."/>
            <person name="Petzold A."/>
            <person name="Koch P."/>
            <person name="Groth M."/>
            <person name="Platzer M."/>
        </authorList>
    </citation>
    <scope>NUCLEOTIDE SEQUENCE</scope>
    <source>
        <tissue evidence="1">Brain</tissue>
    </source>
</reference>
<sequence length="55" mass="5777">TGGIEFKRPTSVGPVDQSVSGICLSCSSSSSVNNTESQKLQDLTLRLLSGGQHNR</sequence>
<organism evidence="1">
    <name type="scientific">Nothobranchius kadleci</name>
    <name type="common">African annual killifish</name>
    <dbReference type="NCBI Taxonomy" id="1051664"/>
    <lineage>
        <taxon>Eukaryota</taxon>
        <taxon>Metazoa</taxon>
        <taxon>Chordata</taxon>
        <taxon>Craniata</taxon>
        <taxon>Vertebrata</taxon>
        <taxon>Euteleostomi</taxon>
        <taxon>Actinopterygii</taxon>
        <taxon>Neopterygii</taxon>
        <taxon>Teleostei</taxon>
        <taxon>Neoteleostei</taxon>
        <taxon>Acanthomorphata</taxon>
        <taxon>Ovalentaria</taxon>
        <taxon>Atherinomorphae</taxon>
        <taxon>Cyprinodontiformes</taxon>
        <taxon>Nothobranchiidae</taxon>
        <taxon>Nothobranchius</taxon>
    </lineage>
</organism>
<evidence type="ECO:0000313" key="1">
    <source>
        <dbReference type="EMBL" id="SBP78695.1"/>
    </source>
</evidence>
<reference evidence="1" key="1">
    <citation type="submission" date="2016-05" db="EMBL/GenBank/DDBJ databases">
        <authorList>
            <person name="Lavstsen T."/>
            <person name="Jespersen J.S."/>
        </authorList>
    </citation>
    <scope>NUCLEOTIDE SEQUENCE</scope>
    <source>
        <tissue evidence="1">Brain</tissue>
    </source>
</reference>
<feature type="non-terminal residue" evidence="1">
    <location>
        <position position="1"/>
    </location>
</feature>
<accession>A0A1A8CIV5</accession>
<name>A0A1A8CIV5_NOTKA</name>
<feature type="non-terminal residue" evidence="1">
    <location>
        <position position="55"/>
    </location>
</feature>
<proteinExistence type="predicted"/>
<dbReference type="EMBL" id="HADZ01014754">
    <property type="protein sequence ID" value="SBP78695.1"/>
    <property type="molecule type" value="Transcribed_RNA"/>
</dbReference>
<gene>
    <name evidence="1" type="primary">PNMA2</name>
</gene>
<protein>
    <submittedName>
        <fullName evidence="1">Uncharacterized protein</fullName>
    </submittedName>
</protein>
<dbReference type="AlphaFoldDB" id="A0A1A8CIV5"/>